<accession>B3QS76</accession>
<comment type="cofactor">
    <cofactor evidence="15">
        <name>Mg(2+)</name>
        <dbReference type="ChEBI" id="CHEBI:18420"/>
    </cofactor>
</comment>
<dbReference type="InterPro" id="IPR014720">
    <property type="entry name" value="dsRBD_dom"/>
</dbReference>
<dbReference type="Pfam" id="PF14622">
    <property type="entry name" value="Ribonucleas_3_3"/>
    <property type="match status" value="1"/>
</dbReference>
<feature type="domain" description="RNase III" evidence="17">
    <location>
        <begin position="48"/>
        <end position="171"/>
    </location>
</feature>
<organism evidence="18 19">
    <name type="scientific">Chloroherpeton thalassium (strain ATCC 35110 / GB-78)</name>
    <dbReference type="NCBI Taxonomy" id="517418"/>
    <lineage>
        <taxon>Bacteria</taxon>
        <taxon>Pseudomonadati</taxon>
        <taxon>Chlorobiota</taxon>
        <taxon>Chlorobiia</taxon>
        <taxon>Chlorobiales</taxon>
        <taxon>Chloroherpetonaceae</taxon>
        <taxon>Chloroherpeton</taxon>
    </lineage>
</organism>
<dbReference type="InterPro" id="IPR011907">
    <property type="entry name" value="RNase_III"/>
</dbReference>
<dbReference type="GO" id="GO:0042802">
    <property type="term" value="F:identical protein binding"/>
    <property type="evidence" value="ECO:0007669"/>
    <property type="project" value="UniProtKB-ARBA"/>
</dbReference>
<evidence type="ECO:0000256" key="7">
    <source>
        <dbReference type="ARBA" id="ARBA00022664"/>
    </source>
</evidence>
<keyword evidence="11 15" id="KW-0255">Endonuclease</keyword>
<dbReference type="eggNOG" id="COG0571">
    <property type="taxonomic scope" value="Bacteria"/>
</dbReference>
<keyword evidence="8 15" id="KW-0819">tRNA processing</keyword>
<dbReference type="SUPFAM" id="SSF54768">
    <property type="entry name" value="dsRNA-binding domain-like"/>
    <property type="match status" value="1"/>
</dbReference>
<keyword evidence="12 15" id="KW-0378">Hydrolase</keyword>
<feature type="binding site" evidence="15">
    <location>
        <position position="160"/>
    </location>
    <ligand>
        <name>Mg(2+)</name>
        <dbReference type="ChEBI" id="CHEBI:18420"/>
    </ligand>
</feature>
<dbReference type="EMBL" id="CP001100">
    <property type="protein sequence ID" value="ACF14021.1"/>
    <property type="molecule type" value="Genomic_DNA"/>
</dbReference>
<comment type="function">
    <text evidence="15">Digests double-stranded RNA. Involved in the processing of primary rRNA transcript to yield the immediate precursors to the large and small rRNAs (23S and 16S). Processes some mRNAs, and tRNAs when they are encoded in the rRNA operon. Processes pre-crRNA and tracrRNA of type II CRISPR loci if present in the organism.</text>
</comment>
<evidence type="ECO:0000256" key="10">
    <source>
        <dbReference type="ARBA" id="ARBA00022723"/>
    </source>
</evidence>
<feature type="binding site" evidence="15">
    <location>
        <position position="84"/>
    </location>
    <ligand>
        <name>Mg(2+)</name>
        <dbReference type="ChEBI" id="CHEBI:18420"/>
    </ligand>
</feature>
<sequence>MERLSDILRKYYQRIFKPVDSDQHEHHEPRAGEMLSEDTKLEIESLTGFPISNVIHYETALTHRSAIDLNVYSKKKFVSNERLEFLGDAVLDLVVAECLYTRFPDYDEGKLTKLRSQLVNARTLASFARKIHLGSLLIVSEAAEAIGVRDSETTLADAFEALVGAIYLDSDYLQTKRFLEKKILEGIDFRELSSTDNNFKSVLLEYAQAHHLEIPTYTVIDEEGPSHKKVFTVAVYIGDEMLGKGVGRSKKAAEQLAAQQAVAKLRMSK</sequence>
<keyword evidence="15" id="KW-0699">rRNA-binding</keyword>
<evidence type="ECO:0000256" key="9">
    <source>
        <dbReference type="ARBA" id="ARBA00022722"/>
    </source>
</evidence>
<dbReference type="InterPro" id="IPR000999">
    <property type="entry name" value="RNase_III_dom"/>
</dbReference>
<keyword evidence="6 15" id="KW-0698">rRNA processing</keyword>
<evidence type="ECO:0000313" key="19">
    <source>
        <dbReference type="Proteomes" id="UP000001208"/>
    </source>
</evidence>
<dbReference type="Gene3D" id="1.10.1520.10">
    <property type="entry name" value="Ribonuclease III domain"/>
    <property type="match status" value="1"/>
</dbReference>
<evidence type="ECO:0000256" key="8">
    <source>
        <dbReference type="ARBA" id="ARBA00022694"/>
    </source>
</evidence>
<dbReference type="CDD" id="cd10845">
    <property type="entry name" value="DSRM_RNAse_III_family"/>
    <property type="match status" value="1"/>
</dbReference>
<dbReference type="Proteomes" id="UP000001208">
    <property type="component" value="Chromosome"/>
</dbReference>
<evidence type="ECO:0000256" key="6">
    <source>
        <dbReference type="ARBA" id="ARBA00022552"/>
    </source>
</evidence>
<dbReference type="RefSeq" id="WP_012500105.1">
    <property type="nucleotide sequence ID" value="NC_011026.1"/>
</dbReference>
<evidence type="ECO:0000313" key="18">
    <source>
        <dbReference type="EMBL" id="ACF14021.1"/>
    </source>
</evidence>
<dbReference type="PROSITE" id="PS00517">
    <property type="entry name" value="RNASE_3_1"/>
    <property type="match status" value="1"/>
</dbReference>
<keyword evidence="7 15" id="KW-0507">mRNA processing</keyword>
<dbReference type="SMART" id="SM00358">
    <property type="entry name" value="DSRM"/>
    <property type="match status" value="1"/>
</dbReference>
<keyword evidence="9 15" id="KW-0540">Nuclease</keyword>
<feature type="domain" description="DRBM" evidence="16">
    <location>
        <begin position="198"/>
        <end position="267"/>
    </location>
</feature>
<evidence type="ECO:0000259" key="17">
    <source>
        <dbReference type="PROSITE" id="PS50142"/>
    </source>
</evidence>
<reference evidence="18 19" key="1">
    <citation type="submission" date="2008-06" db="EMBL/GenBank/DDBJ databases">
        <title>Complete sequence of Chloroherpeton thalassium ATCC 35110.</title>
        <authorList>
            <consortium name="US DOE Joint Genome Institute"/>
            <person name="Lucas S."/>
            <person name="Copeland A."/>
            <person name="Lapidus A."/>
            <person name="Glavina del Rio T."/>
            <person name="Dalin E."/>
            <person name="Tice H."/>
            <person name="Bruce D."/>
            <person name="Goodwin L."/>
            <person name="Pitluck S."/>
            <person name="Schmutz J."/>
            <person name="Larimer F."/>
            <person name="Land M."/>
            <person name="Hauser L."/>
            <person name="Kyrpides N."/>
            <person name="Mikhailova N."/>
            <person name="Liu Z."/>
            <person name="Li T."/>
            <person name="Zhao F."/>
            <person name="Overmann J."/>
            <person name="Bryant D.A."/>
            <person name="Richardson P."/>
        </authorList>
    </citation>
    <scope>NUCLEOTIDE SEQUENCE [LARGE SCALE GENOMIC DNA]</scope>
    <source>
        <strain evidence="19">ATCC 35110 / GB-78</strain>
    </source>
</reference>
<dbReference type="HOGENOM" id="CLU_000907_1_0_10"/>
<dbReference type="HAMAP" id="MF_00104">
    <property type="entry name" value="RNase_III"/>
    <property type="match status" value="1"/>
</dbReference>
<dbReference type="InterPro" id="IPR036389">
    <property type="entry name" value="RNase_III_sf"/>
</dbReference>
<evidence type="ECO:0000256" key="1">
    <source>
        <dbReference type="ARBA" id="ARBA00000109"/>
    </source>
</evidence>
<dbReference type="STRING" id="517418.Ctha_1562"/>
<evidence type="ECO:0000256" key="5">
    <source>
        <dbReference type="ARBA" id="ARBA00022490"/>
    </source>
</evidence>
<name>B3QS76_CHLT3</name>
<keyword evidence="19" id="KW-1185">Reference proteome</keyword>
<dbReference type="PANTHER" id="PTHR11207">
    <property type="entry name" value="RIBONUCLEASE III"/>
    <property type="match status" value="1"/>
</dbReference>
<dbReference type="AlphaFoldDB" id="B3QS76"/>
<comment type="subunit">
    <text evidence="4 15">Homodimer.</text>
</comment>
<evidence type="ECO:0000256" key="3">
    <source>
        <dbReference type="ARBA" id="ARBA00010183"/>
    </source>
</evidence>
<keyword evidence="5 15" id="KW-0963">Cytoplasm</keyword>
<proteinExistence type="inferred from homology"/>
<feature type="binding site" evidence="15">
    <location>
        <position position="157"/>
    </location>
    <ligand>
        <name>Mg(2+)</name>
        <dbReference type="ChEBI" id="CHEBI:18420"/>
    </ligand>
</feature>
<evidence type="ECO:0000256" key="2">
    <source>
        <dbReference type="ARBA" id="ARBA00004496"/>
    </source>
</evidence>
<dbReference type="SMART" id="SM00535">
    <property type="entry name" value="RIBOc"/>
    <property type="match status" value="1"/>
</dbReference>
<dbReference type="Pfam" id="PF00035">
    <property type="entry name" value="dsrm"/>
    <property type="match status" value="1"/>
</dbReference>
<keyword evidence="10 15" id="KW-0479">Metal-binding</keyword>
<dbReference type="GO" id="GO:0006397">
    <property type="term" value="P:mRNA processing"/>
    <property type="evidence" value="ECO:0007669"/>
    <property type="project" value="UniProtKB-UniRule"/>
</dbReference>
<evidence type="ECO:0000256" key="13">
    <source>
        <dbReference type="ARBA" id="ARBA00022842"/>
    </source>
</evidence>
<gene>
    <name evidence="15" type="primary">rnc</name>
    <name evidence="18" type="ordered locus">Ctha_1562</name>
</gene>
<dbReference type="CDD" id="cd00593">
    <property type="entry name" value="RIBOc"/>
    <property type="match status" value="1"/>
</dbReference>
<comment type="subcellular location">
    <subcellularLocation>
        <location evidence="2 15">Cytoplasm</location>
    </subcellularLocation>
</comment>
<dbReference type="GO" id="GO:0010468">
    <property type="term" value="P:regulation of gene expression"/>
    <property type="evidence" value="ECO:0007669"/>
    <property type="project" value="TreeGrafter"/>
</dbReference>
<keyword evidence="14 15" id="KW-0694">RNA-binding</keyword>
<dbReference type="GO" id="GO:0005737">
    <property type="term" value="C:cytoplasm"/>
    <property type="evidence" value="ECO:0007669"/>
    <property type="project" value="UniProtKB-SubCell"/>
</dbReference>
<dbReference type="EC" id="3.1.26.3" evidence="15"/>
<dbReference type="Gene3D" id="3.30.160.20">
    <property type="match status" value="1"/>
</dbReference>
<evidence type="ECO:0000259" key="16">
    <source>
        <dbReference type="PROSITE" id="PS50137"/>
    </source>
</evidence>
<dbReference type="GO" id="GO:0006364">
    <property type="term" value="P:rRNA processing"/>
    <property type="evidence" value="ECO:0007669"/>
    <property type="project" value="UniProtKB-UniRule"/>
</dbReference>
<dbReference type="SUPFAM" id="SSF69065">
    <property type="entry name" value="RNase III domain-like"/>
    <property type="match status" value="1"/>
</dbReference>
<evidence type="ECO:0000256" key="12">
    <source>
        <dbReference type="ARBA" id="ARBA00022801"/>
    </source>
</evidence>
<dbReference type="PANTHER" id="PTHR11207:SF0">
    <property type="entry name" value="RIBONUCLEASE 3"/>
    <property type="match status" value="1"/>
</dbReference>
<dbReference type="GO" id="GO:0046872">
    <property type="term" value="F:metal ion binding"/>
    <property type="evidence" value="ECO:0007669"/>
    <property type="project" value="UniProtKB-KW"/>
</dbReference>
<dbReference type="OrthoDB" id="9805026at2"/>
<dbReference type="PROSITE" id="PS50137">
    <property type="entry name" value="DS_RBD"/>
    <property type="match status" value="1"/>
</dbReference>
<dbReference type="GO" id="GO:0004525">
    <property type="term" value="F:ribonuclease III activity"/>
    <property type="evidence" value="ECO:0007669"/>
    <property type="project" value="UniProtKB-UniRule"/>
</dbReference>
<dbReference type="GO" id="GO:0003725">
    <property type="term" value="F:double-stranded RNA binding"/>
    <property type="evidence" value="ECO:0007669"/>
    <property type="project" value="TreeGrafter"/>
</dbReference>
<keyword evidence="13 15" id="KW-0460">Magnesium</keyword>
<dbReference type="FunFam" id="1.10.1520.10:FF:000001">
    <property type="entry name" value="Ribonuclease 3"/>
    <property type="match status" value="1"/>
</dbReference>
<comment type="catalytic activity">
    <reaction evidence="1 15">
        <text>Endonucleolytic cleavage to 5'-phosphomonoester.</text>
        <dbReference type="EC" id="3.1.26.3"/>
    </reaction>
</comment>
<comment type="similarity">
    <text evidence="3">Belongs to the ribonuclease III family.</text>
</comment>
<protein>
    <recommendedName>
        <fullName evidence="15">Ribonuclease 3</fullName>
        <ecNumber evidence="15">3.1.26.3</ecNumber>
    </recommendedName>
    <alternativeName>
        <fullName evidence="15">Ribonuclease III</fullName>
        <shortName evidence="15">RNase III</shortName>
    </alternativeName>
</protein>
<dbReference type="PROSITE" id="PS50142">
    <property type="entry name" value="RNASE_3_2"/>
    <property type="match status" value="1"/>
</dbReference>
<evidence type="ECO:0000256" key="4">
    <source>
        <dbReference type="ARBA" id="ARBA00011738"/>
    </source>
</evidence>
<dbReference type="GO" id="GO:0019843">
    <property type="term" value="F:rRNA binding"/>
    <property type="evidence" value="ECO:0007669"/>
    <property type="project" value="UniProtKB-KW"/>
</dbReference>
<evidence type="ECO:0000256" key="14">
    <source>
        <dbReference type="ARBA" id="ARBA00022884"/>
    </source>
</evidence>
<evidence type="ECO:0000256" key="15">
    <source>
        <dbReference type="HAMAP-Rule" id="MF_00104"/>
    </source>
</evidence>
<dbReference type="FunFam" id="3.30.160.20:FF:000003">
    <property type="entry name" value="Ribonuclease 3"/>
    <property type="match status" value="1"/>
</dbReference>
<feature type="active site" evidence="15">
    <location>
        <position position="88"/>
    </location>
</feature>
<feature type="active site" evidence="15">
    <location>
        <position position="160"/>
    </location>
</feature>
<dbReference type="KEGG" id="cts:Ctha_1562"/>
<evidence type="ECO:0000256" key="11">
    <source>
        <dbReference type="ARBA" id="ARBA00022759"/>
    </source>
</evidence>
<dbReference type="GO" id="GO:0008033">
    <property type="term" value="P:tRNA processing"/>
    <property type="evidence" value="ECO:0007669"/>
    <property type="project" value="UniProtKB-KW"/>
</dbReference>
<dbReference type="NCBIfam" id="TIGR02191">
    <property type="entry name" value="RNaseIII"/>
    <property type="match status" value="1"/>
</dbReference>